<dbReference type="Proteomes" id="UP000246004">
    <property type="component" value="Unassembled WGS sequence"/>
</dbReference>
<evidence type="ECO:0000313" key="2">
    <source>
        <dbReference type="EMBL" id="PAV08019.1"/>
    </source>
</evidence>
<evidence type="ECO:0000256" key="1">
    <source>
        <dbReference type="SAM" id="Phobius"/>
    </source>
</evidence>
<dbReference type="AlphaFoldDB" id="A0A2A2HF13"/>
<reference evidence="3 5" key="1">
    <citation type="submission" date="2016-04" db="EMBL/GenBank/DDBJ databases">
        <title>Genome sequence of Methanosphaera cuniculi DSM 4103.</title>
        <authorList>
            <person name="Poehlein A."/>
            <person name="Seedorf H."/>
            <person name="Daniel R."/>
        </authorList>
    </citation>
    <scope>NUCLEOTIDE SEQUENCE [LARGE SCALE GENOMIC DNA]</scope>
    <source>
        <strain evidence="3 5">DSM 4103</strain>
    </source>
</reference>
<name>A0A2A2HF13_9EURY</name>
<comment type="caution">
    <text evidence="2">The sequence shown here is derived from an EMBL/GenBank/DDBJ whole genome shotgun (WGS) entry which is preliminary data.</text>
</comment>
<organism evidence="2 4">
    <name type="scientific">Methanosphaera cuniculi</name>
    <dbReference type="NCBI Taxonomy" id="1077256"/>
    <lineage>
        <taxon>Archaea</taxon>
        <taxon>Methanobacteriati</taxon>
        <taxon>Methanobacteriota</taxon>
        <taxon>Methanomada group</taxon>
        <taxon>Methanobacteria</taxon>
        <taxon>Methanobacteriales</taxon>
        <taxon>Methanobacteriaceae</taxon>
        <taxon>Methanosphaera</taxon>
    </lineage>
</organism>
<keyword evidence="4" id="KW-1185">Reference proteome</keyword>
<proteinExistence type="predicted"/>
<feature type="transmembrane region" description="Helical" evidence="1">
    <location>
        <begin position="134"/>
        <end position="155"/>
    </location>
</feature>
<evidence type="ECO:0000313" key="3">
    <source>
        <dbReference type="EMBL" id="PWL08750.1"/>
    </source>
</evidence>
<feature type="transmembrane region" description="Helical" evidence="1">
    <location>
        <begin position="63"/>
        <end position="96"/>
    </location>
</feature>
<dbReference type="EMBL" id="LMVN01000003">
    <property type="protein sequence ID" value="PAV08019.1"/>
    <property type="molecule type" value="Genomic_DNA"/>
</dbReference>
<evidence type="ECO:0008006" key="6">
    <source>
        <dbReference type="Google" id="ProtNLM"/>
    </source>
</evidence>
<evidence type="ECO:0000313" key="4">
    <source>
        <dbReference type="Proteomes" id="UP000217528"/>
    </source>
</evidence>
<reference evidence="2 4" key="2">
    <citation type="journal article" date="2017" name="BMC Genomics">
        <title>Genomic analysis of methanogenic archaea reveals a shift towards energy conservation.</title>
        <authorList>
            <person name="Gilmore S.P."/>
            <person name="Henske J.K."/>
            <person name="Sexton J.A."/>
            <person name="Solomon K.V."/>
            <person name="Seppala S."/>
            <person name="Yoo J.I."/>
            <person name="Huyett L.M."/>
            <person name="Pressman A."/>
            <person name="Cogan J.Z."/>
            <person name="Kivenson V."/>
            <person name="Peng X."/>
            <person name="Tan Y."/>
            <person name="Valentine D.L."/>
            <person name="O'Malley M.A."/>
        </authorList>
    </citation>
    <scope>NUCLEOTIDE SEQUENCE [LARGE SCALE GENOMIC DNA]</scope>
    <source>
        <strain evidence="2 4">1R-7</strain>
    </source>
</reference>
<evidence type="ECO:0000313" key="5">
    <source>
        <dbReference type="Proteomes" id="UP000246004"/>
    </source>
</evidence>
<keyword evidence="1" id="KW-1133">Transmembrane helix</keyword>
<gene>
    <name evidence="2" type="ORF">ASJ82_05065</name>
    <name evidence="3" type="ORF">MSCUN_04640</name>
</gene>
<protein>
    <recommendedName>
        <fullName evidence="6">DUF4064 domain-containing protein</fullName>
    </recommendedName>
</protein>
<accession>A0A2A2HF13</accession>
<keyword evidence="1" id="KW-0472">Membrane</keyword>
<dbReference type="EMBL" id="LWMS01000010">
    <property type="protein sequence ID" value="PWL08750.1"/>
    <property type="molecule type" value="Genomic_DNA"/>
</dbReference>
<keyword evidence="1" id="KW-0812">Transmembrane</keyword>
<feature type="transmembrane region" description="Helical" evidence="1">
    <location>
        <begin position="34"/>
        <end position="56"/>
    </location>
</feature>
<dbReference type="Proteomes" id="UP000217528">
    <property type="component" value="Unassembled WGS sequence"/>
</dbReference>
<sequence>MSMKYNYIFAILAIICGIIGTFIAFFMSVFSEDLIFNALMALISTIFGGISMWLYSKDPFKSCVLYVLCAFGVLIGIFIFGIPAFLLFLMAAIGAYMERDKVDIPISPTAEVHTFGEQSATQQFSRPPVDTNKYWIIHIILVIILICILGASMVYDSAPAENETVLNVTNISITSEGYSLYTVKCDIVPLENFSYLEMQVIFYDSSGAVIGKSPLAWNINNPVANETIKASGRATTDSSSTRPARAEIYIYDSVFSGNDTSEAVYHKTVNISSK</sequence>
<feature type="transmembrane region" description="Helical" evidence="1">
    <location>
        <begin position="7"/>
        <end position="28"/>
    </location>
</feature>